<reference evidence="2" key="1">
    <citation type="journal article" date="2014" name="PLoS ONE">
        <title>Transcriptome-Based Identification of ABC Transporters in the Western Tarnished Plant Bug Lygus hesperus.</title>
        <authorList>
            <person name="Hull J.J."/>
            <person name="Chaney K."/>
            <person name="Geib S.M."/>
            <person name="Fabrick J.A."/>
            <person name="Brent C.S."/>
            <person name="Walsh D."/>
            <person name="Lavine L.C."/>
        </authorList>
    </citation>
    <scope>NUCLEOTIDE SEQUENCE</scope>
</reference>
<dbReference type="Gene3D" id="3.30.710.10">
    <property type="entry name" value="Potassium Channel Kv1.1, Chain A"/>
    <property type="match status" value="1"/>
</dbReference>
<proteinExistence type="predicted"/>
<reference evidence="2" key="2">
    <citation type="submission" date="2014-07" db="EMBL/GenBank/DDBJ databases">
        <authorList>
            <person name="Hull J."/>
        </authorList>
    </citation>
    <scope>NUCLEOTIDE SEQUENCE</scope>
</reference>
<feature type="domain" description="BTB" evidence="1">
    <location>
        <begin position="47"/>
        <end position="108"/>
    </location>
</feature>
<dbReference type="SUPFAM" id="SSF54695">
    <property type="entry name" value="POZ domain"/>
    <property type="match status" value="1"/>
</dbReference>
<dbReference type="CDD" id="cd18186">
    <property type="entry name" value="BTB_POZ_ZBTB_KLHL-like"/>
    <property type="match status" value="1"/>
</dbReference>
<dbReference type="InterPro" id="IPR011333">
    <property type="entry name" value="SKP1/BTB/POZ_sf"/>
</dbReference>
<name>A0A0A9YST5_LYGHE</name>
<evidence type="ECO:0000313" key="2">
    <source>
        <dbReference type="EMBL" id="JAG32600.1"/>
    </source>
</evidence>
<sequence length="491" mass="56474">MAESSSVFVSATKKRKLQRADQPYHWDNSQADIVAQQYDAMKAGLFTDFTIYTKDGGKFNVHRLCLARIPYFFDMFSNPMRESEQKTAHEDIHQDVFGVILEYIYTGKSDDIPKYVEELIICADKYRMDELVEWCSRIIMETLCVNNAVRYLSCVNSIELDSPRKVILQFIERNIEEVMKSEDWSIIVQDFLGMTAILTELGAVRTSGSTLGKLSVCQEYVKWEIPRVSSPKLRPECYYELESPEFTFTDSFGLKYLIKIKYHAKPEGNATIIVFLCSNKTEFRNKSKTLQPPSLQCKWKDPTNDDAFTLYAGQWRYLTDSPHEHIWFFMASAYTLDNPFMVNQVFMFSLYDPHIQYDIPSPQDSRQPNPNKPISSEHKSSFVHIIDSGPCNTDTEIYVHGELITHDSLAEKLSPQNAVDTLLCAIEAGSKKFKSSVLQFITHNVNDVIASKDWIKMQQHKPLVASLIKIISSIESPITVAKDNYLTWKRP</sequence>
<protein>
    <submittedName>
        <fullName evidence="2">BTB and MATH domain-containing protein 43</fullName>
    </submittedName>
</protein>
<dbReference type="Gene3D" id="1.25.40.420">
    <property type="match status" value="1"/>
</dbReference>
<accession>A0A0A9YST5</accession>
<organism evidence="2">
    <name type="scientific">Lygus hesperus</name>
    <name type="common">Western plant bug</name>
    <dbReference type="NCBI Taxonomy" id="30085"/>
    <lineage>
        <taxon>Eukaryota</taxon>
        <taxon>Metazoa</taxon>
        <taxon>Ecdysozoa</taxon>
        <taxon>Arthropoda</taxon>
        <taxon>Hexapoda</taxon>
        <taxon>Insecta</taxon>
        <taxon>Pterygota</taxon>
        <taxon>Neoptera</taxon>
        <taxon>Paraneoptera</taxon>
        <taxon>Hemiptera</taxon>
        <taxon>Heteroptera</taxon>
        <taxon>Panheteroptera</taxon>
        <taxon>Cimicomorpha</taxon>
        <taxon>Miridae</taxon>
        <taxon>Mirini</taxon>
        <taxon>Lygus</taxon>
    </lineage>
</organism>
<dbReference type="InterPro" id="IPR000210">
    <property type="entry name" value="BTB/POZ_dom"/>
</dbReference>
<dbReference type="PANTHER" id="PTHR24413">
    <property type="entry name" value="SPECKLE-TYPE POZ PROTEIN"/>
    <property type="match status" value="1"/>
</dbReference>
<dbReference type="PROSITE" id="PS50097">
    <property type="entry name" value="BTB"/>
    <property type="match status" value="1"/>
</dbReference>
<dbReference type="AlphaFoldDB" id="A0A0A9YST5"/>
<gene>
    <name evidence="2" type="primary">bath-43_4</name>
    <name evidence="2" type="ORF">CM83_42984</name>
</gene>
<dbReference type="Pfam" id="PF00651">
    <property type="entry name" value="BTB"/>
    <property type="match status" value="1"/>
</dbReference>
<evidence type="ECO:0000259" key="1">
    <source>
        <dbReference type="PROSITE" id="PS50097"/>
    </source>
</evidence>
<dbReference type="SMART" id="SM00225">
    <property type="entry name" value="BTB"/>
    <property type="match status" value="1"/>
</dbReference>
<dbReference type="EMBL" id="GBHO01011004">
    <property type="protein sequence ID" value="JAG32600.1"/>
    <property type="molecule type" value="Transcribed_RNA"/>
</dbReference>